<organism evidence="1 2">
    <name type="scientific">Thermosporothrix hazakensis</name>
    <dbReference type="NCBI Taxonomy" id="644383"/>
    <lineage>
        <taxon>Bacteria</taxon>
        <taxon>Bacillati</taxon>
        <taxon>Chloroflexota</taxon>
        <taxon>Ktedonobacteria</taxon>
        <taxon>Ktedonobacterales</taxon>
        <taxon>Thermosporotrichaceae</taxon>
        <taxon>Thermosporothrix</taxon>
    </lineage>
</organism>
<comment type="caution">
    <text evidence="1">The sequence shown here is derived from an EMBL/GenBank/DDBJ whole genome shotgun (WGS) entry which is preliminary data.</text>
</comment>
<dbReference type="AlphaFoldDB" id="A0A326UC89"/>
<name>A0A326UC89_THEHA</name>
<dbReference type="EMBL" id="QKUF01000029">
    <property type="protein sequence ID" value="PZW22895.1"/>
    <property type="molecule type" value="Genomic_DNA"/>
</dbReference>
<protein>
    <submittedName>
        <fullName evidence="1">Uncharacterized protein</fullName>
    </submittedName>
</protein>
<gene>
    <name evidence="1" type="ORF">EI42_05240</name>
</gene>
<evidence type="ECO:0000313" key="1">
    <source>
        <dbReference type="EMBL" id="PZW22895.1"/>
    </source>
</evidence>
<accession>A0A326UC89</accession>
<evidence type="ECO:0000313" key="2">
    <source>
        <dbReference type="Proteomes" id="UP000248806"/>
    </source>
</evidence>
<sequence>MSIHFGLFPLLCVIARAIIVPGMINDAAPSHFSLCKHVEQETPIQSGDE</sequence>
<reference evidence="1 2" key="1">
    <citation type="submission" date="2018-06" db="EMBL/GenBank/DDBJ databases">
        <title>Genomic Encyclopedia of Archaeal and Bacterial Type Strains, Phase II (KMG-II): from individual species to whole genera.</title>
        <authorList>
            <person name="Goeker M."/>
        </authorList>
    </citation>
    <scope>NUCLEOTIDE SEQUENCE [LARGE SCALE GENOMIC DNA]</scope>
    <source>
        <strain evidence="1 2">ATCC BAA-1881</strain>
    </source>
</reference>
<proteinExistence type="predicted"/>
<dbReference type="Proteomes" id="UP000248806">
    <property type="component" value="Unassembled WGS sequence"/>
</dbReference>
<keyword evidence="2" id="KW-1185">Reference proteome</keyword>